<dbReference type="InterPro" id="IPR036318">
    <property type="entry name" value="FAD-bd_PCMH-like_sf"/>
</dbReference>
<dbReference type="InterPro" id="IPR002550">
    <property type="entry name" value="CNNM"/>
</dbReference>
<evidence type="ECO:0000256" key="5">
    <source>
        <dbReference type="ARBA" id="ARBA00022989"/>
    </source>
</evidence>
<evidence type="ECO:0000256" key="4">
    <source>
        <dbReference type="ARBA" id="ARBA00022737"/>
    </source>
</evidence>
<evidence type="ECO:0000256" key="11">
    <source>
        <dbReference type="SAM" id="SignalP"/>
    </source>
</evidence>
<evidence type="ECO:0000313" key="15">
    <source>
        <dbReference type="Proteomes" id="UP000521032"/>
    </source>
</evidence>
<evidence type="ECO:0000256" key="7">
    <source>
        <dbReference type="ARBA" id="ARBA00023136"/>
    </source>
</evidence>
<dbReference type="GO" id="GO:0005886">
    <property type="term" value="C:plasma membrane"/>
    <property type="evidence" value="ECO:0007669"/>
    <property type="project" value="TreeGrafter"/>
</dbReference>
<dbReference type="Pfam" id="PF00571">
    <property type="entry name" value="CBS"/>
    <property type="match status" value="2"/>
</dbReference>
<keyword evidence="5 9" id="KW-1133">Transmembrane helix</keyword>
<dbReference type="SUPFAM" id="SSF54631">
    <property type="entry name" value="CBS-domain pair"/>
    <property type="match status" value="1"/>
</dbReference>
<dbReference type="AlphaFoldDB" id="A0A6V7R481"/>
<dbReference type="PROSITE" id="PS51371">
    <property type="entry name" value="CBS"/>
    <property type="match status" value="1"/>
</dbReference>
<dbReference type="GO" id="GO:0050660">
    <property type="term" value="F:flavin adenine dinucleotide binding"/>
    <property type="evidence" value="ECO:0007669"/>
    <property type="project" value="InterPro"/>
</dbReference>
<dbReference type="PANTHER" id="PTHR22777:SF17">
    <property type="entry name" value="UPF0053 PROTEIN SLL0260"/>
    <property type="match status" value="1"/>
</dbReference>
<evidence type="ECO:0000259" key="13">
    <source>
        <dbReference type="PROSITE" id="PS51846"/>
    </source>
</evidence>
<dbReference type="EMBL" id="CAJEWE010000004">
    <property type="protein sequence ID" value="CAD2072229.1"/>
    <property type="molecule type" value="Genomic_DNA"/>
</dbReference>
<feature type="transmembrane region" description="Helical" evidence="10">
    <location>
        <begin position="54"/>
        <end position="77"/>
    </location>
</feature>
<proteinExistence type="inferred from homology"/>
<feature type="transmembrane region" description="Helical" evidence="10">
    <location>
        <begin position="114"/>
        <end position="136"/>
    </location>
</feature>
<keyword evidence="15" id="KW-1185">Reference proteome</keyword>
<evidence type="ECO:0000256" key="9">
    <source>
        <dbReference type="PROSITE-ProRule" id="PRU01193"/>
    </source>
</evidence>
<keyword evidence="11" id="KW-0732">Signal</keyword>
<dbReference type="InterPro" id="IPR005170">
    <property type="entry name" value="Transptr-assoc_dom"/>
</dbReference>
<protein>
    <submittedName>
        <fullName evidence="14">Hemolysin C</fullName>
    </submittedName>
</protein>
<feature type="domain" description="CBS" evidence="12">
    <location>
        <begin position="263"/>
        <end position="321"/>
    </location>
</feature>
<keyword evidence="3 9" id="KW-0812">Transmembrane</keyword>
<evidence type="ECO:0000256" key="1">
    <source>
        <dbReference type="ARBA" id="ARBA00004141"/>
    </source>
</evidence>
<comment type="similarity">
    <text evidence="2">Belongs to the UPF0053 family.</text>
</comment>
<comment type="caution">
    <text evidence="14">The sequence shown here is derived from an EMBL/GenBank/DDBJ whole genome shotgun (WGS) entry which is preliminary data.</text>
</comment>
<dbReference type="SUPFAM" id="SSF56176">
    <property type="entry name" value="FAD-binding/transporter-associated domain-like"/>
    <property type="match status" value="1"/>
</dbReference>
<dbReference type="PANTHER" id="PTHR22777">
    <property type="entry name" value="HEMOLYSIN-RELATED"/>
    <property type="match status" value="1"/>
</dbReference>
<evidence type="ECO:0000313" key="14">
    <source>
        <dbReference type="EMBL" id="CAD2072229.1"/>
    </source>
</evidence>
<organism evidence="14 15">
    <name type="scientific">Phocicoccus schoeneichii</name>
    <dbReference type="NCBI Taxonomy" id="1812261"/>
    <lineage>
        <taxon>Bacteria</taxon>
        <taxon>Bacillati</taxon>
        <taxon>Bacillota</taxon>
        <taxon>Bacilli</taxon>
        <taxon>Bacillales</taxon>
        <taxon>Salinicoccaceae</taxon>
        <taxon>Phocicoccus</taxon>
    </lineage>
</organism>
<dbReference type="Gene3D" id="3.10.580.10">
    <property type="entry name" value="CBS-domain"/>
    <property type="match status" value="1"/>
</dbReference>
<sequence>MTVVVIFLLLVSAFFSGSETALTATSKLKLQSEANHGNKKAEKLLGLISRPSEFITTILIGNNIANLVLPVLVTTIALSNGFSVTWATVILTVTIIIFGEVFPKSIAAAFPERISMLVMPIINFLIIVFKPVTSVFNRMTDFITNKLSHGEKKPWTVSKDELISMIEIADEEGVIDPHESLRVRGILDFTNLNVKDVLQTPRVEMDALKYDMTFDEVSKIVTEGMYTRYPVYREDLDDIVGVFHTKYILKWSLNKDDEFLKYCDTTPLTIREFQSVEDVLRMMTRERRHMAIVLDEYGGTEGILTHEDIIETLLGFEIEDEMDDKSEAIVRSLKEDRIICEGKITLHRLNAIFQTEIPEEEDTLSGYLYFLFDAIPEKGDSIEIDGLKFDVLQMEENTIRLVKVTKLKQRSE</sequence>
<evidence type="ECO:0000256" key="10">
    <source>
        <dbReference type="SAM" id="Phobius"/>
    </source>
</evidence>
<dbReference type="Gene3D" id="3.30.465.10">
    <property type="match status" value="1"/>
</dbReference>
<keyword evidence="7 9" id="KW-0472">Membrane</keyword>
<dbReference type="InterPro" id="IPR016169">
    <property type="entry name" value="FAD-bd_PCMH_sub2"/>
</dbReference>
<feature type="transmembrane region" description="Helical" evidence="10">
    <location>
        <begin position="84"/>
        <end position="102"/>
    </location>
</feature>
<dbReference type="Pfam" id="PF03471">
    <property type="entry name" value="CorC_HlyC"/>
    <property type="match status" value="1"/>
</dbReference>
<name>A0A6V7R481_9BACL</name>
<keyword evidence="4" id="KW-0677">Repeat</keyword>
<dbReference type="RefSeq" id="WP_186084757.1">
    <property type="nucleotide sequence ID" value="NZ_BMDB01000003.1"/>
</dbReference>
<feature type="domain" description="CNNM transmembrane" evidence="13">
    <location>
        <begin position="1"/>
        <end position="179"/>
    </location>
</feature>
<dbReference type="SMART" id="SM01091">
    <property type="entry name" value="CorC_HlyC"/>
    <property type="match status" value="1"/>
</dbReference>
<dbReference type="InterPro" id="IPR000644">
    <property type="entry name" value="CBS_dom"/>
</dbReference>
<feature type="chain" id="PRO_5027795438" evidence="11">
    <location>
        <begin position="24"/>
        <end position="412"/>
    </location>
</feature>
<dbReference type="Proteomes" id="UP000521032">
    <property type="component" value="Unassembled WGS sequence"/>
</dbReference>
<evidence type="ECO:0000256" key="8">
    <source>
        <dbReference type="PROSITE-ProRule" id="PRU00703"/>
    </source>
</evidence>
<dbReference type="CDD" id="cd04590">
    <property type="entry name" value="CBS_pair_CorC_HlyC_assoc"/>
    <property type="match status" value="1"/>
</dbReference>
<gene>
    <name evidence="14" type="primary">tlyC</name>
    <name evidence="14" type="ORF">JEOSCH030_00242</name>
</gene>
<keyword evidence="6 8" id="KW-0129">CBS domain</keyword>
<accession>A0A6V7R481</accession>
<evidence type="ECO:0000256" key="6">
    <source>
        <dbReference type="ARBA" id="ARBA00023122"/>
    </source>
</evidence>
<dbReference type="InterPro" id="IPR044751">
    <property type="entry name" value="Ion_transp-like_CBS"/>
</dbReference>
<dbReference type="Pfam" id="PF01595">
    <property type="entry name" value="CNNM"/>
    <property type="match status" value="1"/>
</dbReference>
<comment type="subcellular location">
    <subcellularLocation>
        <location evidence="1">Membrane</location>
        <topology evidence="1">Multi-pass membrane protein</topology>
    </subcellularLocation>
</comment>
<dbReference type="InterPro" id="IPR046342">
    <property type="entry name" value="CBS_dom_sf"/>
</dbReference>
<dbReference type="PROSITE" id="PS51846">
    <property type="entry name" value="CNNM"/>
    <property type="match status" value="1"/>
</dbReference>
<feature type="signal peptide" evidence="11">
    <location>
        <begin position="1"/>
        <end position="23"/>
    </location>
</feature>
<evidence type="ECO:0000256" key="3">
    <source>
        <dbReference type="ARBA" id="ARBA00022692"/>
    </source>
</evidence>
<evidence type="ECO:0000256" key="2">
    <source>
        <dbReference type="ARBA" id="ARBA00006337"/>
    </source>
</evidence>
<reference evidence="14 15" key="1">
    <citation type="submission" date="2020-07" db="EMBL/GenBank/DDBJ databases">
        <authorList>
            <person name="Criscuolo A."/>
        </authorList>
    </citation>
    <scope>NUCLEOTIDE SEQUENCE [LARGE SCALE GENOMIC DNA]</scope>
    <source>
        <strain evidence="15">CIP 111030</strain>
    </source>
</reference>
<evidence type="ECO:0000259" key="12">
    <source>
        <dbReference type="PROSITE" id="PS51371"/>
    </source>
</evidence>